<proteinExistence type="predicted"/>
<keyword evidence="3" id="KW-1185">Reference proteome</keyword>
<evidence type="ECO:0000313" key="3">
    <source>
        <dbReference type="Proteomes" id="UP000729402"/>
    </source>
</evidence>
<feature type="region of interest" description="Disordered" evidence="1">
    <location>
        <begin position="1"/>
        <end position="37"/>
    </location>
</feature>
<gene>
    <name evidence="2" type="ORF">GUJ93_ZPchr0014g46925</name>
</gene>
<evidence type="ECO:0000313" key="2">
    <source>
        <dbReference type="EMBL" id="KAG8082019.1"/>
    </source>
</evidence>
<name>A0A8J5T9B2_ZIZPA</name>
<dbReference type="EMBL" id="JAAALK010000086">
    <property type="protein sequence ID" value="KAG8082019.1"/>
    <property type="molecule type" value="Genomic_DNA"/>
</dbReference>
<comment type="caution">
    <text evidence="2">The sequence shown here is derived from an EMBL/GenBank/DDBJ whole genome shotgun (WGS) entry which is preliminary data.</text>
</comment>
<dbReference type="AlphaFoldDB" id="A0A8J5T9B2"/>
<protein>
    <submittedName>
        <fullName evidence="2">Uncharacterized protein</fullName>
    </submittedName>
</protein>
<dbReference type="Proteomes" id="UP000729402">
    <property type="component" value="Unassembled WGS sequence"/>
</dbReference>
<reference evidence="2" key="1">
    <citation type="journal article" date="2021" name="bioRxiv">
        <title>Whole Genome Assembly and Annotation of Northern Wild Rice, Zizania palustris L., Supports a Whole Genome Duplication in the Zizania Genus.</title>
        <authorList>
            <person name="Haas M."/>
            <person name="Kono T."/>
            <person name="Macchietto M."/>
            <person name="Millas R."/>
            <person name="McGilp L."/>
            <person name="Shao M."/>
            <person name="Duquette J."/>
            <person name="Hirsch C.N."/>
            <person name="Kimball J."/>
        </authorList>
    </citation>
    <scope>NUCLEOTIDE SEQUENCE</scope>
    <source>
        <tissue evidence="2">Fresh leaf tissue</tissue>
    </source>
</reference>
<reference evidence="2" key="2">
    <citation type="submission" date="2021-02" db="EMBL/GenBank/DDBJ databases">
        <authorList>
            <person name="Kimball J.A."/>
            <person name="Haas M.W."/>
            <person name="Macchietto M."/>
            <person name="Kono T."/>
            <person name="Duquette J."/>
            <person name="Shao M."/>
        </authorList>
    </citation>
    <scope>NUCLEOTIDE SEQUENCE</scope>
    <source>
        <tissue evidence="2">Fresh leaf tissue</tissue>
    </source>
</reference>
<organism evidence="2 3">
    <name type="scientific">Zizania palustris</name>
    <name type="common">Northern wild rice</name>
    <dbReference type="NCBI Taxonomy" id="103762"/>
    <lineage>
        <taxon>Eukaryota</taxon>
        <taxon>Viridiplantae</taxon>
        <taxon>Streptophyta</taxon>
        <taxon>Embryophyta</taxon>
        <taxon>Tracheophyta</taxon>
        <taxon>Spermatophyta</taxon>
        <taxon>Magnoliopsida</taxon>
        <taxon>Liliopsida</taxon>
        <taxon>Poales</taxon>
        <taxon>Poaceae</taxon>
        <taxon>BOP clade</taxon>
        <taxon>Oryzoideae</taxon>
        <taxon>Oryzeae</taxon>
        <taxon>Zizaniinae</taxon>
        <taxon>Zizania</taxon>
    </lineage>
</organism>
<sequence>MDRTLGRRPTAGRGGGGAPMPLPAPPIRTSFTNKPPSTDRVKLFDQTGLIGHCALRRQPAGWQSYVAARSIDQPNVSATQRRLRRGGGLAREAGGRTRSRSGRMHVRTVWHGDGHARRASIAVAPSQHRTRWDGGGDRLSTRLYHVLT</sequence>
<accession>A0A8J5T9B2</accession>
<evidence type="ECO:0000256" key="1">
    <source>
        <dbReference type="SAM" id="MobiDB-lite"/>
    </source>
</evidence>